<reference evidence="1" key="1">
    <citation type="submission" date="2021-06" db="EMBL/GenBank/DDBJ databases">
        <authorList>
            <person name="Kallberg Y."/>
            <person name="Tangrot J."/>
            <person name="Rosling A."/>
        </authorList>
    </citation>
    <scope>NUCLEOTIDE SEQUENCE</scope>
    <source>
        <strain evidence="1">28 12/20/2015</strain>
    </source>
</reference>
<gene>
    <name evidence="1" type="ORF">SPELUC_LOCUS8980</name>
</gene>
<sequence>PDTLELGRFSGIIQDPAISKKQEILSYVKCFHLVCFEITDGRVYATSLGANWMMKGTEKIRKNNKIEIHDGETLTLMQASYFLKDLQYSKCLIETLSQGNYKHQSSVTGNQGFLPSFNNDDDREDSSDNGADIHDSDNSDSIKSIESDNKIISSESSYLGSSCESSESVIDD</sequence>
<evidence type="ECO:0000313" key="1">
    <source>
        <dbReference type="EMBL" id="CAG8652775.1"/>
    </source>
</evidence>
<dbReference type="EMBL" id="CAJVPW010014295">
    <property type="protein sequence ID" value="CAG8652775.1"/>
    <property type="molecule type" value="Genomic_DNA"/>
</dbReference>
<keyword evidence="2" id="KW-1185">Reference proteome</keyword>
<feature type="non-terminal residue" evidence="1">
    <location>
        <position position="1"/>
    </location>
</feature>
<dbReference type="Proteomes" id="UP000789366">
    <property type="component" value="Unassembled WGS sequence"/>
</dbReference>
<proteinExistence type="predicted"/>
<accession>A0ACA9NLL7</accession>
<evidence type="ECO:0000313" key="2">
    <source>
        <dbReference type="Proteomes" id="UP000789366"/>
    </source>
</evidence>
<organism evidence="1 2">
    <name type="scientific">Cetraspora pellucida</name>
    <dbReference type="NCBI Taxonomy" id="1433469"/>
    <lineage>
        <taxon>Eukaryota</taxon>
        <taxon>Fungi</taxon>
        <taxon>Fungi incertae sedis</taxon>
        <taxon>Mucoromycota</taxon>
        <taxon>Glomeromycotina</taxon>
        <taxon>Glomeromycetes</taxon>
        <taxon>Diversisporales</taxon>
        <taxon>Gigasporaceae</taxon>
        <taxon>Cetraspora</taxon>
    </lineage>
</organism>
<name>A0ACA9NLL7_9GLOM</name>
<comment type="caution">
    <text evidence="1">The sequence shown here is derived from an EMBL/GenBank/DDBJ whole genome shotgun (WGS) entry which is preliminary data.</text>
</comment>
<protein>
    <submittedName>
        <fullName evidence="1">3678_t:CDS:1</fullName>
    </submittedName>
</protein>